<dbReference type="InterPro" id="IPR013830">
    <property type="entry name" value="SGNH_hydro"/>
</dbReference>
<dbReference type="Pfam" id="PF13472">
    <property type="entry name" value="Lipase_GDSL_2"/>
    <property type="match status" value="1"/>
</dbReference>
<dbReference type="SUPFAM" id="SSF52266">
    <property type="entry name" value="SGNH hydrolase"/>
    <property type="match status" value="1"/>
</dbReference>
<keyword evidence="3" id="KW-1185">Reference proteome</keyword>
<dbReference type="InterPro" id="IPR036514">
    <property type="entry name" value="SGNH_hydro_sf"/>
</dbReference>
<dbReference type="EMBL" id="AP023420">
    <property type="protein sequence ID" value="BCK85588.1"/>
    <property type="molecule type" value="Genomic_DNA"/>
</dbReference>
<dbReference type="GO" id="GO:0016787">
    <property type="term" value="F:hydrolase activity"/>
    <property type="evidence" value="ECO:0007669"/>
    <property type="project" value="UniProtKB-KW"/>
</dbReference>
<dbReference type="Proteomes" id="UP000679848">
    <property type="component" value="Chromosome"/>
</dbReference>
<dbReference type="AlphaFoldDB" id="A0A810QBC7"/>
<sequence>MRILCYGDSDTYGHDPRSPLGKPYPPDVRWTDRLARATGWEVLNAGLNGREIPHLPGELRDAEALFAAASPFDQAVVFLGSNDMMQGLSAQEVAARMEAFLGRLTAYPLLLLTPVPMVSGTWVTEERLVTESAKLADYYKALARRLGIHYANPGAWDIEMAFDGVHYSEEGHRVFALRMQDTLESISSHTMP</sequence>
<evidence type="ECO:0000313" key="2">
    <source>
        <dbReference type="EMBL" id="BCK85588.1"/>
    </source>
</evidence>
<dbReference type="KEGG" id="pfaa:MM59RIKEN_29070"/>
<dbReference type="InterPro" id="IPR051532">
    <property type="entry name" value="Ester_Hydrolysis_Enzymes"/>
</dbReference>
<dbReference type="PANTHER" id="PTHR30383">
    <property type="entry name" value="THIOESTERASE 1/PROTEASE 1/LYSOPHOSPHOLIPASE L1"/>
    <property type="match status" value="1"/>
</dbReference>
<organism evidence="2 3">
    <name type="scientific">Pusillibacter faecalis</name>
    <dbReference type="NCBI Taxonomy" id="2714358"/>
    <lineage>
        <taxon>Bacteria</taxon>
        <taxon>Bacillati</taxon>
        <taxon>Bacillota</taxon>
        <taxon>Clostridia</taxon>
        <taxon>Eubacteriales</taxon>
        <taxon>Oscillospiraceae</taxon>
        <taxon>Pusillibacter</taxon>
    </lineage>
</organism>
<name>A0A810QBC7_9FIRM</name>
<proteinExistence type="predicted"/>
<dbReference type="RefSeq" id="WP_187032756.1">
    <property type="nucleotide sequence ID" value="NZ_AP023420.1"/>
</dbReference>
<accession>A0A810QBC7</accession>
<gene>
    <name evidence="2" type="ORF">MM59RIKEN_29070</name>
</gene>
<keyword evidence="2" id="KW-0378">Hydrolase</keyword>
<dbReference type="Gene3D" id="3.40.50.1110">
    <property type="entry name" value="SGNH hydrolase"/>
    <property type="match status" value="1"/>
</dbReference>
<dbReference type="PANTHER" id="PTHR30383:SF29">
    <property type="entry name" value="SGNH HYDROLASE-TYPE ESTERASE DOMAIN-CONTAINING PROTEIN"/>
    <property type="match status" value="1"/>
</dbReference>
<feature type="domain" description="SGNH hydrolase-type esterase" evidence="1">
    <location>
        <begin position="5"/>
        <end position="174"/>
    </location>
</feature>
<protein>
    <submittedName>
        <fullName evidence="2">Hydrolase</fullName>
    </submittedName>
</protein>
<evidence type="ECO:0000259" key="1">
    <source>
        <dbReference type="Pfam" id="PF13472"/>
    </source>
</evidence>
<evidence type="ECO:0000313" key="3">
    <source>
        <dbReference type="Proteomes" id="UP000679848"/>
    </source>
</evidence>
<reference evidence="2" key="1">
    <citation type="submission" date="2020-09" db="EMBL/GenBank/DDBJ databases">
        <title>New species isolated from human feces.</title>
        <authorList>
            <person name="Kitahara M."/>
            <person name="Shigeno Y."/>
            <person name="Shime M."/>
            <person name="Matsumoto Y."/>
            <person name="Nakamura S."/>
            <person name="Motooka D."/>
            <person name="Fukuoka S."/>
            <person name="Nishikawa H."/>
            <person name="Benno Y."/>
        </authorList>
    </citation>
    <scope>NUCLEOTIDE SEQUENCE</scope>
    <source>
        <strain evidence="2">MM59</strain>
    </source>
</reference>